<dbReference type="OrthoDB" id="9799921at2"/>
<dbReference type="Gene3D" id="3.40.470.10">
    <property type="entry name" value="Uracil-DNA glycosylase-like domain"/>
    <property type="match status" value="1"/>
</dbReference>
<reference evidence="2 3" key="1">
    <citation type="submission" date="2016-06" db="EMBL/GenBank/DDBJ databases">
        <title>Complete genome sequence of a deep-branching marine Gamma Proteobacterium Woeseia oceani type strain XK5.</title>
        <authorList>
            <person name="Mu D."/>
            <person name="Du Z."/>
        </authorList>
    </citation>
    <scope>NUCLEOTIDE SEQUENCE [LARGE SCALE GENOMIC DNA]</scope>
    <source>
        <strain evidence="2 3">XK5</strain>
    </source>
</reference>
<evidence type="ECO:0000259" key="1">
    <source>
        <dbReference type="Pfam" id="PF03167"/>
    </source>
</evidence>
<name>A0A193LL27_9GAMM</name>
<feature type="domain" description="Uracil-DNA glycosylase-like" evidence="1">
    <location>
        <begin position="4"/>
        <end position="151"/>
    </location>
</feature>
<dbReference type="InterPro" id="IPR036895">
    <property type="entry name" value="Uracil-DNA_glycosylase-like_sf"/>
</dbReference>
<dbReference type="SUPFAM" id="SSF52141">
    <property type="entry name" value="Uracil-DNA glycosylase-like"/>
    <property type="match status" value="1"/>
</dbReference>
<sequence>MSATDARLLILGSLPGRPSLAAGEYYANPRNVFWRIMQELLQMPVDLPYAQRTDFLLGKRIALWDVLQSSRRAGSLDAAIEQDSARVNDFNAFLRSHTQLRLVALNGKAAGKLFRSKVLPGLRVVCPETVVLPSTSPAYAAMPYPEKRHYWLQVLDALAD</sequence>
<dbReference type="AlphaFoldDB" id="A0A193LL27"/>
<dbReference type="KEGG" id="woc:BA177_11855"/>
<dbReference type="Pfam" id="PF03167">
    <property type="entry name" value="UDG"/>
    <property type="match status" value="1"/>
</dbReference>
<accession>A0A193LL27</accession>
<dbReference type="Proteomes" id="UP000092695">
    <property type="component" value="Chromosome"/>
</dbReference>
<evidence type="ECO:0000313" key="2">
    <source>
        <dbReference type="EMBL" id="ANO53192.1"/>
    </source>
</evidence>
<proteinExistence type="predicted"/>
<evidence type="ECO:0000313" key="3">
    <source>
        <dbReference type="Proteomes" id="UP000092695"/>
    </source>
</evidence>
<protein>
    <submittedName>
        <fullName evidence="2">DNA-deoxyinosine glycosylase</fullName>
    </submittedName>
</protein>
<dbReference type="EMBL" id="CP016268">
    <property type="protein sequence ID" value="ANO53192.1"/>
    <property type="molecule type" value="Genomic_DNA"/>
</dbReference>
<dbReference type="NCBIfam" id="TIGR04274">
    <property type="entry name" value="hypoxanDNAglyco"/>
    <property type="match status" value="1"/>
</dbReference>
<dbReference type="InterPro" id="IPR005122">
    <property type="entry name" value="Uracil-DNA_glycosylase-like"/>
</dbReference>
<dbReference type="CDD" id="cd10032">
    <property type="entry name" value="UDG-F6_HDG"/>
    <property type="match status" value="1"/>
</dbReference>
<gene>
    <name evidence="2" type="ORF">BA177_11855</name>
</gene>
<dbReference type="InterPro" id="IPR026353">
    <property type="entry name" value="Hypoxan-DNA_Glyclase"/>
</dbReference>
<keyword evidence="3" id="KW-1185">Reference proteome</keyword>
<organism evidence="2 3">
    <name type="scientific">Woeseia oceani</name>
    <dbReference type="NCBI Taxonomy" id="1548547"/>
    <lineage>
        <taxon>Bacteria</taxon>
        <taxon>Pseudomonadati</taxon>
        <taxon>Pseudomonadota</taxon>
        <taxon>Gammaproteobacteria</taxon>
        <taxon>Woeseiales</taxon>
        <taxon>Woeseiaceae</taxon>
        <taxon>Woeseia</taxon>
    </lineage>
</organism>
<dbReference type="STRING" id="1548547.BA177_11855"/>